<name>A0A383AGE7_9ZZZZ</name>
<protein>
    <submittedName>
        <fullName evidence="1">Uncharacterized protein</fullName>
    </submittedName>
</protein>
<sequence>MNLQKTAKPVSRETLMMFKFGRYLQPVLICPKWLFGV</sequence>
<gene>
    <name evidence="1" type="ORF">METZ01_LOCUS459012</name>
</gene>
<dbReference type="AlphaFoldDB" id="A0A383AGE7"/>
<accession>A0A383AGE7</accession>
<dbReference type="EMBL" id="UINC01191484">
    <property type="protein sequence ID" value="SVE06158.1"/>
    <property type="molecule type" value="Genomic_DNA"/>
</dbReference>
<evidence type="ECO:0000313" key="1">
    <source>
        <dbReference type="EMBL" id="SVE06158.1"/>
    </source>
</evidence>
<reference evidence="1" key="1">
    <citation type="submission" date="2018-05" db="EMBL/GenBank/DDBJ databases">
        <authorList>
            <person name="Lanie J.A."/>
            <person name="Ng W.-L."/>
            <person name="Kazmierczak K.M."/>
            <person name="Andrzejewski T.M."/>
            <person name="Davidsen T.M."/>
            <person name="Wayne K.J."/>
            <person name="Tettelin H."/>
            <person name="Glass J.I."/>
            <person name="Rusch D."/>
            <person name="Podicherti R."/>
            <person name="Tsui H.-C.T."/>
            <person name="Winkler M.E."/>
        </authorList>
    </citation>
    <scope>NUCLEOTIDE SEQUENCE</scope>
</reference>
<proteinExistence type="predicted"/>
<organism evidence="1">
    <name type="scientific">marine metagenome</name>
    <dbReference type="NCBI Taxonomy" id="408172"/>
    <lineage>
        <taxon>unclassified sequences</taxon>
        <taxon>metagenomes</taxon>
        <taxon>ecological metagenomes</taxon>
    </lineage>
</organism>